<dbReference type="Proteomes" id="UP000075420">
    <property type="component" value="Unassembled WGS sequence"/>
</dbReference>
<protein>
    <submittedName>
        <fullName evidence="1">Uncharacterized protein</fullName>
    </submittedName>
</protein>
<organism evidence="1 2">
    <name type="scientific">Sorangium cellulosum</name>
    <name type="common">Polyangium cellulosum</name>
    <dbReference type="NCBI Taxonomy" id="56"/>
    <lineage>
        <taxon>Bacteria</taxon>
        <taxon>Pseudomonadati</taxon>
        <taxon>Myxococcota</taxon>
        <taxon>Polyangia</taxon>
        <taxon>Polyangiales</taxon>
        <taxon>Polyangiaceae</taxon>
        <taxon>Sorangium</taxon>
    </lineage>
</organism>
<evidence type="ECO:0000313" key="2">
    <source>
        <dbReference type="Proteomes" id="UP000075420"/>
    </source>
</evidence>
<gene>
    <name evidence="1" type="ORF">BE08_28885</name>
</gene>
<reference evidence="1 2" key="1">
    <citation type="submission" date="2014-02" db="EMBL/GenBank/DDBJ databases">
        <title>The small core and large imbalanced accessory genome model reveals a collaborative survival strategy of Sorangium cellulosum strains in nature.</title>
        <authorList>
            <person name="Han K."/>
            <person name="Peng R."/>
            <person name="Blom J."/>
            <person name="Li Y.-Z."/>
        </authorList>
    </citation>
    <scope>NUCLEOTIDE SEQUENCE [LARGE SCALE GENOMIC DNA]</scope>
    <source>
        <strain evidence="1 2">So0157-25</strain>
    </source>
</reference>
<name>A0A150PS14_SORCE</name>
<dbReference type="EMBL" id="JELY01000703">
    <property type="protein sequence ID" value="KYF58442.1"/>
    <property type="molecule type" value="Genomic_DNA"/>
</dbReference>
<evidence type="ECO:0000313" key="1">
    <source>
        <dbReference type="EMBL" id="KYF58442.1"/>
    </source>
</evidence>
<proteinExistence type="predicted"/>
<comment type="caution">
    <text evidence="1">The sequence shown here is derived from an EMBL/GenBank/DDBJ whole genome shotgun (WGS) entry which is preliminary data.</text>
</comment>
<accession>A0A150PS14</accession>
<feature type="non-terminal residue" evidence="1">
    <location>
        <position position="82"/>
    </location>
</feature>
<sequence length="82" mass="8689">MTDRSLSRWADHLRGRLPIALGVALLGAAARLSMPAPPARTTDAIAGMLGEAIGGTVSPDDFVWEERGGFLSDALLGRRVLF</sequence>
<dbReference type="AlphaFoldDB" id="A0A150PS14"/>